<name>A0A645GL94_9ZZZZ</name>
<organism evidence="1">
    <name type="scientific">bioreactor metagenome</name>
    <dbReference type="NCBI Taxonomy" id="1076179"/>
    <lineage>
        <taxon>unclassified sequences</taxon>
        <taxon>metagenomes</taxon>
        <taxon>ecological metagenomes</taxon>
    </lineage>
</organism>
<dbReference type="AlphaFoldDB" id="A0A645GL94"/>
<comment type="caution">
    <text evidence="1">The sequence shown here is derived from an EMBL/GenBank/DDBJ whole genome shotgun (WGS) entry which is preliminary data.</text>
</comment>
<sequence>MDVPGKMVRAAQQLQRFDNLFGGIVRAALHAAAQKQALNVVAPVKAHRQIGKLGGGKGRAGRFVTVPVDTVLAVKHADIRHQHFQQRHAAPVRRPGVADTAVCGAAKACPCGGGIPRAGRSTGDIVLCRVGQNCQFFKHIHLVAPFNKKPAAKTYTVLAAGQHLPA</sequence>
<reference evidence="1" key="1">
    <citation type="submission" date="2019-08" db="EMBL/GenBank/DDBJ databases">
        <authorList>
            <person name="Kucharzyk K."/>
            <person name="Murdoch R.W."/>
            <person name="Higgins S."/>
            <person name="Loffler F."/>
        </authorList>
    </citation>
    <scope>NUCLEOTIDE SEQUENCE</scope>
</reference>
<accession>A0A645GL94</accession>
<dbReference type="EMBL" id="VSSQ01077676">
    <property type="protein sequence ID" value="MPN27688.1"/>
    <property type="molecule type" value="Genomic_DNA"/>
</dbReference>
<proteinExistence type="predicted"/>
<evidence type="ECO:0000313" key="1">
    <source>
        <dbReference type="EMBL" id="MPN27688.1"/>
    </source>
</evidence>
<protein>
    <submittedName>
        <fullName evidence="1">Uncharacterized protein</fullName>
    </submittedName>
</protein>
<gene>
    <name evidence="1" type="ORF">SDC9_175122</name>
</gene>